<dbReference type="RefSeq" id="XP_034109126.1">
    <property type="nucleotide sequence ID" value="XM_034253235.2"/>
</dbReference>
<sequence>MLPPKMPSRRRFSIQMNKDLRDVLQPIHVRAFHFLQRNLGSGLSYNSHIEHVVEHPITDMEAFINLLKCALGTGCLAMPRAYYNAGWLLGLISTILLGSFVVYAMHVLLNDINSLCKRHKFSTLNYSETMELAVLNGPQWLQPLGKLLACQVDVFLCVYHFGVDCVYVVFVAKSVKELGDIYLRPIDIRFYMALLTLPLLLTFLIRDLKYLVPFAIVSNMLMLTSFAIICTYIFCNLPSLEERRAVQVWTHYPLVFGTILFAIESVGMILTLRMNMQKPEHYLGTFGILNRAMFIVIAFYAAFGFFGYWQYGDATASSILNNLPINEILPQCVRAMLALAIFFSYALQGYVAIEIIWRNYMLPRLVDNATRSLEYLVRMAMVIASVLCGIAYPDFGLLLSLVGSFCLAQVGLIYPGIINLCVCYDQGYGRFKLLFFRSLAFIVVGLGGGIAGTVTSLALMREQLKDNEN</sequence>
<evidence type="ECO:0000313" key="8">
    <source>
        <dbReference type="RefSeq" id="XP_034109126.1"/>
    </source>
</evidence>
<dbReference type="PANTHER" id="PTHR22950:SF340">
    <property type="entry name" value="AMINO ACID TRANSPORTER TRANSMEMBRANE DOMAIN-CONTAINING PROTEIN-RELATED"/>
    <property type="match status" value="1"/>
</dbReference>
<feature type="transmembrane region" description="Helical" evidence="5">
    <location>
        <begin position="188"/>
        <end position="205"/>
    </location>
</feature>
<proteinExistence type="predicted"/>
<evidence type="ECO:0000256" key="1">
    <source>
        <dbReference type="ARBA" id="ARBA00004141"/>
    </source>
</evidence>
<keyword evidence="2 5" id="KW-0812">Transmembrane</keyword>
<organism evidence="7 8">
    <name type="scientific">Drosophila albomicans</name>
    <name type="common">Fruit fly</name>
    <dbReference type="NCBI Taxonomy" id="7291"/>
    <lineage>
        <taxon>Eukaryota</taxon>
        <taxon>Metazoa</taxon>
        <taxon>Ecdysozoa</taxon>
        <taxon>Arthropoda</taxon>
        <taxon>Hexapoda</taxon>
        <taxon>Insecta</taxon>
        <taxon>Pterygota</taxon>
        <taxon>Neoptera</taxon>
        <taxon>Endopterygota</taxon>
        <taxon>Diptera</taxon>
        <taxon>Brachycera</taxon>
        <taxon>Muscomorpha</taxon>
        <taxon>Ephydroidea</taxon>
        <taxon>Drosophilidae</taxon>
        <taxon>Drosophila</taxon>
    </lineage>
</organism>
<feature type="transmembrane region" description="Helical" evidence="5">
    <location>
        <begin position="212"/>
        <end position="234"/>
    </location>
</feature>
<keyword evidence="4 5" id="KW-0472">Membrane</keyword>
<feature type="transmembrane region" description="Helical" evidence="5">
    <location>
        <begin position="434"/>
        <end position="459"/>
    </location>
</feature>
<dbReference type="PANTHER" id="PTHR22950">
    <property type="entry name" value="AMINO ACID TRANSPORTER"/>
    <property type="match status" value="1"/>
</dbReference>
<keyword evidence="7" id="KW-1185">Reference proteome</keyword>
<evidence type="ECO:0000256" key="2">
    <source>
        <dbReference type="ARBA" id="ARBA00022692"/>
    </source>
</evidence>
<name>A0A6P8WZC3_DROAB</name>
<feature type="transmembrane region" description="Helical" evidence="5">
    <location>
        <begin position="398"/>
        <end position="422"/>
    </location>
</feature>
<evidence type="ECO:0000256" key="5">
    <source>
        <dbReference type="SAM" id="Phobius"/>
    </source>
</evidence>
<dbReference type="Pfam" id="PF01490">
    <property type="entry name" value="Aa_trans"/>
    <property type="match status" value="1"/>
</dbReference>
<feature type="domain" description="Amino acid transporter transmembrane" evidence="6">
    <location>
        <begin position="56"/>
        <end position="455"/>
    </location>
</feature>
<protein>
    <submittedName>
        <fullName evidence="8">Proton-coupled amino acid transporter-like protein CG1139</fullName>
    </submittedName>
</protein>
<comment type="subcellular location">
    <subcellularLocation>
        <location evidence="1">Membrane</location>
        <topology evidence="1">Multi-pass membrane protein</topology>
    </subcellularLocation>
</comment>
<dbReference type="InterPro" id="IPR013057">
    <property type="entry name" value="AA_transpt_TM"/>
</dbReference>
<accession>A0A6P8WZC3</accession>
<dbReference type="OrthoDB" id="1684102at2759"/>
<feature type="transmembrane region" description="Helical" evidence="5">
    <location>
        <begin position="254"/>
        <end position="276"/>
    </location>
</feature>
<feature type="transmembrane region" description="Helical" evidence="5">
    <location>
        <begin position="87"/>
        <end position="109"/>
    </location>
</feature>
<dbReference type="AlphaFoldDB" id="A0A6P8WZC3"/>
<evidence type="ECO:0000256" key="4">
    <source>
        <dbReference type="ARBA" id="ARBA00023136"/>
    </source>
</evidence>
<feature type="transmembrane region" description="Helical" evidence="5">
    <location>
        <begin position="373"/>
        <end position="392"/>
    </location>
</feature>
<evidence type="ECO:0000256" key="3">
    <source>
        <dbReference type="ARBA" id="ARBA00022989"/>
    </source>
</evidence>
<feature type="transmembrane region" description="Helical" evidence="5">
    <location>
        <begin position="288"/>
        <end position="308"/>
    </location>
</feature>
<evidence type="ECO:0000313" key="7">
    <source>
        <dbReference type="Proteomes" id="UP000515160"/>
    </source>
</evidence>
<dbReference type="GO" id="GO:0015179">
    <property type="term" value="F:L-amino acid transmembrane transporter activity"/>
    <property type="evidence" value="ECO:0007669"/>
    <property type="project" value="TreeGrafter"/>
</dbReference>
<keyword evidence="3 5" id="KW-1133">Transmembrane helix</keyword>
<dbReference type="GeneID" id="117571193"/>
<reference evidence="8" key="1">
    <citation type="submission" date="2025-08" db="UniProtKB">
        <authorList>
            <consortium name="RefSeq"/>
        </authorList>
    </citation>
    <scope>IDENTIFICATION</scope>
    <source>
        <strain evidence="8">15112-1751.03</strain>
        <tissue evidence="8">Whole Adult</tissue>
    </source>
</reference>
<dbReference type="GO" id="GO:0005774">
    <property type="term" value="C:vacuolar membrane"/>
    <property type="evidence" value="ECO:0007669"/>
    <property type="project" value="TreeGrafter"/>
</dbReference>
<dbReference type="Proteomes" id="UP000515160">
    <property type="component" value="Chromosome 3"/>
</dbReference>
<feature type="transmembrane region" description="Helical" evidence="5">
    <location>
        <begin position="328"/>
        <end position="353"/>
    </location>
</feature>
<gene>
    <name evidence="8" type="primary">LOC117571193</name>
</gene>
<evidence type="ECO:0000259" key="6">
    <source>
        <dbReference type="Pfam" id="PF01490"/>
    </source>
</evidence>